<dbReference type="EMBL" id="HACA01023723">
    <property type="protein sequence ID" value="CDW41084.1"/>
    <property type="molecule type" value="Transcribed_RNA"/>
</dbReference>
<dbReference type="AlphaFoldDB" id="A0A0K2US34"/>
<feature type="non-terminal residue" evidence="1">
    <location>
        <position position="40"/>
    </location>
</feature>
<accession>A0A0K2US34</accession>
<organism evidence="1">
    <name type="scientific">Lepeophtheirus salmonis</name>
    <name type="common">Salmon louse</name>
    <name type="synonym">Caligus salmonis</name>
    <dbReference type="NCBI Taxonomy" id="72036"/>
    <lineage>
        <taxon>Eukaryota</taxon>
        <taxon>Metazoa</taxon>
        <taxon>Ecdysozoa</taxon>
        <taxon>Arthropoda</taxon>
        <taxon>Crustacea</taxon>
        <taxon>Multicrustacea</taxon>
        <taxon>Hexanauplia</taxon>
        <taxon>Copepoda</taxon>
        <taxon>Siphonostomatoida</taxon>
        <taxon>Caligidae</taxon>
        <taxon>Lepeophtheirus</taxon>
    </lineage>
</organism>
<proteinExistence type="predicted"/>
<feature type="non-terminal residue" evidence="1">
    <location>
        <position position="1"/>
    </location>
</feature>
<sequence length="40" mass="4560">VLTSIHNNYISLDSNICKCNGRETHSFKINLTLSHPTLKF</sequence>
<reference evidence="1" key="1">
    <citation type="submission" date="2014-05" db="EMBL/GenBank/DDBJ databases">
        <authorList>
            <person name="Chronopoulou M."/>
        </authorList>
    </citation>
    <scope>NUCLEOTIDE SEQUENCE</scope>
    <source>
        <tissue evidence="1">Whole organism</tissue>
    </source>
</reference>
<name>A0A0K2US34_LEPSM</name>
<protein>
    <submittedName>
        <fullName evidence="1">Uncharacterized protein</fullName>
    </submittedName>
</protein>
<evidence type="ECO:0000313" key="1">
    <source>
        <dbReference type="EMBL" id="CDW41084.1"/>
    </source>
</evidence>